<dbReference type="Pfam" id="PF01494">
    <property type="entry name" value="FAD_binding_3"/>
    <property type="match status" value="1"/>
</dbReference>
<protein>
    <submittedName>
        <fullName evidence="5">Monooxygenase FAD-binding protein</fullName>
    </submittedName>
</protein>
<keyword evidence="3" id="KW-0274">FAD</keyword>
<dbReference type="PANTHER" id="PTHR43004">
    <property type="entry name" value="TRK SYSTEM POTASSIUM UPTAKE PROTEIN"/>
    <property type="match status" value="1"/>
</dbReference>
<dbReference type="GO" id="GO:0071949">
    <property type="term" value="F:FAD binding"/>
    <property type="evidence" value="ECO:0007669"/>
    <property type="project" value="InterPro"/>
</dbReference>
<evidence type="ECO:0000259" key="4">
    <source>
        <dbReference type="Pfam" id="PF01494"/>
    </source>
</evidence>
<evidence type="ECO:0000256" key="2">
    <source>
        <dbReference type="ARBA" id="ARBA00022630"/>
    </source>
</evidence>
<dbReference type="InterPro" id="IPR002938">
    <property type="entry name" value="FAD-bd"/>
</dbReference>
<dbReference type="Proteomes" id="UP000001880">
    <property type="component" value="Chromosome"/>
</dbReference>
<dbReference type="OrthoDB" id="5482506at2"/>
<dbReference type="KEGG" id="hoh:Hoch_3079"/>
<dbReference type="PRINTS" id="PR00420">
    <property type="entry name" value="RNGMNOXGNASE"/>
</dbReference>
<reference evidence="5 6" key="1">
    <citation type="journal article" date="2010" name="Stand. Genomic Sci.">
        <title>Complete genome sequence of Haliangium ochraceum type strain (SMP-2).</title>
        <authorList>
            <consortium name="US DOE Joint Genome Institute (JGI-PGF)"/>
            <person name="Ivanova N."/>
            <person name="Daum C."/>
            <person name="Lang E."/>
            <person name="Abt B."/>
            <person name="Kopitz M."/>
            <person name="Saunders E."/>
            <person name="Lapidus A."/>
            <person name="Lucas S."/>
            <person name="Glavina Del Rio T."/>
            <person name="Nolan M."/>
            <person name="Tice H."/>
            <person name="Copeland A."/>
            <person name="Cheng J.F."/>
            <person name="Chen F."/>
            <person name="Bruce D."/>
            <person name="Goodwin L."/>
            <person name="Pitluck S."/>
            <person name="Mavromatis K."/>
            <person name="Pati A."/>
            <person name="Mikhailova N."/>
            <person name="Chen A."/>
            <person name="Palaniappan K."/>
            <person name="Land M."/>
            <person name="Hauser L."/>
            <person name="Chang Y.J."/>
            <person name="Jeffries C.D."/>
            <person name="Detter J.C."/>
            <person name="Brettin T."/>
            <person name="Rohde M."/>
            <person name="Goker M."/>
            <person name="Bristow J."/>
            <person name="Markowitz V."/>
            <person name="Eisen J.A."/>
            <person name="Hugenholtz P."/>
            <person name="Kyrpides N.C."/>
            <person name="Klenk H.P."/>
        </authorList>
    </citation>
    <scope>NUCLEOTIDE SEQUENCE [LARGE SCALE GENOMIC DNA]</scope>
    <source>
        <strain evidence="6">DSM 14365 / CIP 107738 / JCM 11303 / AJ 13395 / SMP-2</strain>
    </source>
</reference>
<dbReference type="Pfam" id="PF21274">
    <property type="entry name" value="Rng_hyd_C"/>
    <property type="match status" value="1"/>
</dbReference>
<keyword evidence="2" id="KW-0285">Flavoprotein</keyword>
<evidence type="ECO:0000313" key="5">
    <source>
        <dbReference type="EMBL" id="ACY15585.1"/>
    </source>
</evidence>
<dbReference type="AlphaFoldDB" id="D0LR77"/>
<feature type="domain" description="FAD-binding" evidence="4">
    <location>
        <begin position="4"/>
        <end position="338"/>
    </location>
</feature>
<dbReference type="RefSeq" id="WP_012828185.1">
    <property type="nucleotide sequence ID" value="NC_013440.1"/>
</dbReference>
<dbReference type="HOGENOM" id="CLU_009665_20_3_7"/>
<organism evidence="5 6">
    <name type="scientific">Haliangium ochraceum (strain DSM 14365 / JCM 11303 / SMP-2)</name>
    <dbReference type="NCBI Taxonomy" id="502025"/>
    <lineage>
        <taxon>Bacteria</taxon>
        <taxon>Pseudomonadati</taxon>
        <taxon>Myxococcota</taxon>
        <taxon>Polyangia</taxon>
        <taxon>Haliangiales</taxon>
        <taxon>Kofleriaceae</taxon>
        <taxon>Haliangium</taxon>
    </lineage>
</organism>
<proteinExistence type="predicted"/>
<keyword evidence="6" id="KW-1185">Reference proteome</keyword>
<dbReference type="PANTHER" id="PTHR43004:SF19">
    <property type="entry name" value="BINDING MONOOXYGENASE, PUTATIVE (JCVI)-RELATED"/>
    <property type="match status" value="1"/>
</dbReference>
<sequence length="503" mass="54164">MRQADVIVVGAGPAGLTLAGDLARLGRTVTVLERWPTINPASRAFVVMPRTMEVLDSRGIAEHLLAIGRRAASVNLFGDATVELSRVDSRYAFGLITPQTNVDAALEEYARTSGADIVRGTEVIGFEQDAEGVSVQAQPKGGGAHSRWRARYLVGADGAHSTVRSLLGVDFPGKSVLHSVVLADIRLERGPEERVLTLGNTPRVFGFLVPYAEQGWYRTLVWDRQHQVADDVPVEDEEIERVLAEAMGRDLGVAEIRWRSRFHCDERQVAEYRHDRVLLVGDAAHVHSPAGGQGMNTGIQDAVNLAWKLDLALGGAPEVVLDSYQRERHPIGRRVLMQSGAMLRAVTLEPRAARWLRDRVVPRVLDFAPLGERIAGSFAGTTLRYARPRGSHRLVGTRAAQVPLREGRLSEILRRPGFVLVREQHAPPLAADVIAAADAGSGAAGGVQQVQRADAGPALLVRPDGYVAWAGASAAPGKHGDWREALAAWTGGRPGAADVTAAA</sequence>
<evidence type="ECO:0000313" key="6">
    <source>
        <dbReference type="Proteomes" id="UP000001880"/>
    </source>
</evidence>
<evidence type="ECO:0000256" key="1">
    <source>
        <dbReference type="ARBA" id="ARBA00001974"/>
    </source>
</evidence>
<dbReference type="Gene3D" id="3.50.50.60">
    <property type="entry name" value="FAD/NAD(P)-binding domain"/>
    <property type="match status" value="1"/>
</dbReference>
<comment type="cofactor">
    <cofactor evidence="1">
        <name>FAD</name>
        <dbReference type="ChEBI" id="CHEBI:57692"/>
    </cofactor>
</comment>
<keyword evidence="5" id="KW-0560">Oxidoreductase</keyword>
<dbReference type="SUPFAM" id="SSF51905">
    <property type="entry name" value="FAD/NAD(P)-binding domain"/>
    <property type="match status" value="1"/>
</dbReference>
<name>D0LR77_HALO1</name>
<dbReference type="GO" id="GO:0016709">
    <property type="term" value="F:oxidoreductase activity, acting on paired donors, with incorporation or reduction of molecular oxygen, NAD(P)H as one donor, and incorporation of one atom of oxygen"/>
    <property type="evidence" value="ECO:0007669"/>
    <property type="project" value="UniProtKB-ARBA"/>
</dbReference>
<evidence type="ECO:0000256" key="3">
    <source>
        <dbReference type="ARBA" id="ARBA00022827"/>
    </source>
</evidence>
<dbReference type="eggNOG" id="COG0654">
    <property type="taxonomic scope" value="Bacteria"/>
</dbReference>
<dbReference type="STRING" id="502025.Hoch_3079"/>
<dbReference type="InterPro" id="IPR050641">
    <property type="entry name" value="RIFMO-like"/>
</dbReference>
<dbReference type="Gene3D" id="3.30.70.2450">
    <property type="match status" value="1"/>
</dbReference>
<dbReference type="Gene3D" id="3.40.30.120">
    <property type="match status" value="1"/>
</dbReference>
<keyword evidence="5" id="KW-0503">Monooxygenase</keyword>
<accession>D0LR77</accession>
<dbReference type="EMBL" id="CP001804">
    <property type="protein sequence ID" value="ACY15585.1"/>
    <property type="molecule type" value="Genomic_DNA"/>
</dbReference>
<gene>
    <name evidence="5" type="ordered locus">Hoch_3079</name>
</gene>
<dbReference type="InterPro" id="IPR036188">
    <property type="entry name" value="FAD/NAD-bd_sf"/>
</dbReference>